<dbReference type="RefSeq" id="WP_157171602.1">
    <property type="nucleotide sequence ID" value="NZ_CAWPHS010000068.1"/>
</dbReference>
<evidence type="ECO:0000313" key="1">
    <source>
        <dbReference type="EMBL" id="NKY89874.1"/>
    </source>
</evidence>
<organism evidence="1 2">
    <name type="scientific">Nocardia veterana</name>
    <dbReference type="NCBI Taxonomy" id="132249"/>
    <lineage>
        <taxon>Bacteria</taxon>
        <taxon>Bacillati</taxon>
        <taxon>Actinomycetota</taxon>
        <taxon>Actinomycetes</taxon>
        <taxon>Mycobacteriales</taxon>
        <taxon>Nocardiaceae</taxon>
        <taxon>Nocardia</taxon>
    </lineage>
</organism>
<reference evidence="1 2" key="1">
    <citation type="submission" date="2020-04" db="EMBL/GenBank/DDBJ databases">
        <title>MicrobeNet Type strains.</title>
        <authorList>
            <person name="Nicholson A.C."/>
        </authorList>
    </citation>
    <scope>NUCLEOTIDE SEQUENCE [LARGE SCALE GENOMIC DNA]</scope>
    <source>
        <strain evidence="1 2">DSM 44445</strain>
    </source>
</reference>
<gene>
    <name evidence="1" type="ORF">HGA07_30360</name>
</gene>
<evidence type="ECO:0000313" key="2">
    <source>
        <dbReference type="Proteomes" id="UP000523447"/>
    </source>
</evidence>
<name>A0A7X6M3U2_9NOCA</name>
<accession>A0A7X6M3U2</accession>
<sequence>MTENTHPIPRLESAATDTLRVGDVIRDLGMRLLIDRSLECDFPSVEPGRRLYFTDALILNWSQVCERAAADPTISGFIASQCRRNRRWMIQGGTENRWWREIPELRAD</sequence>
<keyword evidence="2" id="KW-1185">Reference proteome</keyword>
<dbReference type="Proteomes" id="UP000523447">
    <property type="component" value="Unassembled WGS sequence"/>
</dbReference>
<dbReference type="EMBL" id="JAAXPE010000070">
    <property type="protein sequence ID" value="NKY89874.1"/>
    <property type="molecule type" value="Genomic_DNA"/>
</dbReference>
<dbReference type="AlphaFoldDB" id="A0A7X6M3U2"/>
<protein>
    <submittedName>
        <fullName evidence="1">Uncharacterized protein</fullName>
    </submittedName>
</protein>
<proteinExistence type="predicted"/>
<comment type="caution">
    <text evidence="1">The sequence shown here is derived from an EMBL/GenBank/DDBJ whole genome shotgun (WGS) entry which is preliminary data.</text>
</comment>